<accession>A0AA39GK56</accession>
<dbReference type="Pfam" id="PF02826">
    <property type="entry name" value="2-Hacid_dh_C"/>
    <property type="match status" value="2"/>
</dbReference>
<keyword evidence="6" id="KW-1185">Reference proteome</keyword>
<sequence length="360" mass="40019">MAESSANKSLKGHKLIVLTEFKPIDYLIRDIQTEFPYLEIISRYVSWHSTKGDEEIPDSDWHGATILMTGSTIPKPEKVKKLKLVQLFSAGANHVLDTPLFKDTDVAFCTANGVHGPQISEWIIATYLANQHSIPKYLDFQREKRWQKVEGEPYDAVAQRVGILGYGSIGRQTARVCTAMGMSVHAYTLHPRDTPESRRDHSYSPPGLGDPEGALPQKWFSGESKEDLHAFLGSGLDLLVIALPLTPKTTKLISTAEFKVLGKKRTFVSNIGRGPIVDSEALYEALETETIRGAALDVTDPEPLPDGDKLWSAKNVIITPHISGRSRSYKDRSFAILKANLTALAEGRDFMNRVNRKDGY</sequence>
<feature type="domain" description="D-isomer specific 2-hydroxyacid dehydrogenase NAD-binding" evidence="4">
    <location>
        <begin position="126"/>
        <end position="195"/>
    </location>
</feature>
<evidence type="ECO:0000313" key="5">
    <source>
        <dbReference type="EMBL" id="KAK0388868.1"/>
    </source>
</evidence>
<dbReference type="GO" id="GO:0016491">
    <property type="term" value="F:oxidoreductase activity"/>
    <property type="evidence" value="ECO:0007669"/>
    <property type="project" value="UniProtKB-KW"/>
</dbReference>
<comment type="caution">
    <text evidence="5">The sequence shown here is derived from an EMBL/GenBank/DDBJ whole genome shotgun (WGS) entry which is preliminary data.</text>
</comment>
<keyword evidence="2" id="KW-0520">NAD</keyword>
<keyword evidence="1" id="KW-0560">Oxidoreductase</keyword>
<proteinExistence type="predicted"/>
<name>A0AA39GK56_SARSR</name>
<evidence type="ECO:0000313" key="6">
    <source>
        <dbReference type="Proteomes" id="UP001175261"/>
    </source>
</evidence>
<protein>
    <recommendedName>
        <fullName evidence="4">D-isomer specific 2-hydroxyacid dehydrogenase NAD-binding domain-containing protein</fullName>
    </recommendedName>
</protein>
<dbReference type="PANTHER" id="PTHR43333:SF1">
    <property type="entry name" value="D-ISOMER SPECIFIC 2-HYDROXYACID DEHYDROGENASE NAD-BINDING DOMAIN-CONTAINING PROTEIN"/>
    <property type="match status" value="1"/>
</dbReference>
<gene>
    <name evidence="5" type="ORF">NLU13_5111</name>
</gene>
<dbReference type="EMBL" id="JAPDFR010000003">
    <property type="protein sequence ID" value="KAK0388868.1"/>
    <property type="molecule type" value="Genomic_DNA"/>
</dbReference>
<dbReference type="InterPro" id="IPR006140">
    <property type="entry name" value="D-isomer_DH_NAD-bd"/>
</dbReference>
<evidence type="ECO:0000256" key="3">
    <source>
        <dbReference type="SAM" id="MobiDB-lite"/>
    </source>
</evidence>
<evidence type="ECO:0000256" key="2">
    <source>
        <dbReference type="ARBA" id="ARBA00023027"/>
    </source>
</evidence>
<evidence type="ECO:0000256" key="1">
    <source>
        <dbReference type="ARBA" id="ARBA00023002"/>
    </source>
</evidence>
<dbReference type="AlphaFoldDB" id="A0AA39GK56"/>
<organism evidence="5 6">
    <name type="scientific">Sarocladium strictum</name>
    <name type="common">Black bundle disease fungus</name>
    <name type="synonym">Acremonium strictum</name>
    <dbReference type="NCBI Taxonomy" id="5046"/>
    <lineage>
        <taxon>Eukaryota</taxon>
        <taxon>Fungi</taxon>
        <taxon>Dikarya</taxon>
        <taxon>Ascomycota</taxon>
        <taxon>Pezizomycotina</taxon>
        <taxon>Sordariomycetes</taxon>
        <taxon>Hypocreomycetidae</taxon>
        <taxon>Hypocreales</taxon>
        <taxon>Sarocladiaceae</taxon>
        <taxon>Sarocladium</taxon>
    </lineage>
</organism>
<dbReference type="SUPFAM" id="SSF52283">
    <property type="entry name" value="Formate/glycerate dehydrogenase catalytic domain-like"/>
    <property type="match status" value="1"/>
</dbReference>
<dbReference type="Proteomes" id="UP001175261">
    <property type="component" value="Unassembled WGS sequence"/>
</dbReference>
<evidence type="ECO:0000259" key="4">
    <source>
        <dbReference type="Pfam" id="PF02826"/>
    </source>
</evidence>
<dbReference type="CDD" id="cd12163">
    <property type="entry name" value="2-Hacid_dh_5"/>
    <property type="match status" value="1"/>
</dbReference>
<feature type="domain" description="D-isomer specific 2-hydroxyacid dehydrogenase NAD-binding" evidence="4">
    <location>
        <begin position="235"/>
        <end position="323"/>
    </location>
</feature>
<reference evidence="5" key="1">
    <citation type="submission" date="2022-10" db="EMBL/GenBank/DDBJ databases">
        <title>Determination and structural analysis of whole genome sequence of Sarocladium strictum F4-1.</title>
        <authorList>
            <person name="Hu L."/>
            <person name="Jiang Y."/>
        </authorList>
    </citation>
    <scope>NUCLEOTIDE SEQUENCE</scope>
    <source>
        <strain evidence="5">F4-1</strain>
    </source>
</reference>
<feature type="compositionally biased region" description="Basic and acidic residues" evidence="3">
    <location>
        <begin position="190"/>
        <end position="202"/>
    </location>
</feature>
<dbReference type="Gene3D" id="3.40.50.720">
    <property type="entry name" value="NAD(P)-binding Rossmann-like Domain"/>
    <property type="match status" value="2"/>
</dbReference>
<dbReference type="SUPFAM" id="SSF51735">
    <property type="entry name" value="NAD(P)-binding Rossmann-fold domains"/>
    <property type="match status" value="1"/>
</dbReference>
<dbReference type="InterPro" id="IPR029752">
    <property type="entry name" value="D-isomer_DH_CS1"/>
</dbReference>
<dbReference type="PANTHER" id="PTHR43333">
    <property type="entry name" value="2-HACID_DH_C DOMAIN-CONTAINING PROTEIN"/>
    <property type="match status" value="1"/>
</dbReference>
<dbReference type="GO" id="GO:0051287">
    <property type="term" value="F:NAD binding"/>
    <property type="evidence" value="ECO:0007669"/>
    <property type="project" value="InterPro"/>
</dbReference>
<dbReference type="PROSITE" id="PS00065">
    <property type="entry name" value="D_2_HYDROXYACID_DH_1"/>
    <property type="match status" value="1"/>
</dbReference>
<feature type="region of interest" description="Disordered" evidence="3">
    <location>
        <begin position="189"/>
        <end position="214"/>
    </location>
</feature>
<dbReference type="InterPro" id="IPR036291">
    <property type="entry name" value="NAD(P)-bd_dom_sf"/>
</dbReference>